<evidence type="ECO:0000256" key="3">
    <source>
        <dbReference type="ARBA" id="ARBA00022801"/>
    </source>
</evidence>
<evidence type="ECO:0000256" key="5">
    <source>
        <dbReference type="RuleBase" id="RU365059"/>
    </source>
</evidence>
<dbReference type="Proteomes" id="UP000076842">
    <property type="component" value="Unassembled WGS sequence"/>
</dbReference>
<dbReference type="GO" id="GO:0003924">
    <property type="term" value="F:GTPase activity"/>
    <property type="evidence" value="ECO:0007669"/>
    <property type="project" value="TreeGrafter"/>
</dbReference>
<evidence type="ECO:0000256" key="1">
    <source>
        <dbReference type="ARBA" id="ARBA00005290"/>
    </source>
</evidence>
<dbReference type="InterPro" id="IPR030231">
    <property type="entry name" value="Gpn2"/>
</dbReference>
<dbReference type="GO" id="GO:0005737">
    <property type="term" value="C:cytoplasm"/>
    <property type="evidence" value="ECO:0007669"/>
    <property type="project" value="TreeGrafter"/>
</dbReference>
<dbReference type="AlphaFoldDB" id="A0A165JF54"/>
<dbReference type="CDD" id="cd17871">
    <property type="entry name" value="GPN2"/>
    <property type="match status" value="1"/>
</dbReference>
<dbReference type="FunFam" id="3.40.50.300:FF:000338">
    <property type="entry name" value="GPN-loop GTPase 2"/>
    <property type="match status" value="1"/>
</dbReference>
<keyword evidence="4 5" id="KW-0342">GTP-binding</keyword>
<dbReference type="FunCoup" id="A0A165JF54">
    <property type="interactions" value="696"/>
</dbReference>
<sequence>MPFGEIVIGSPGSGKSTYAYGKYQVRPSSPSVPPPCSPRPQLCTALERPIAIVNLDPANEALPYPCAVSISELISLQSVMDQYGLGPNGALIYCMEYLEKNFDWLEERLAELDQAAWVVFDIAGQVELSTNHDSLKRIVERLQKLNYRLAAVHLCDAHYVTDASKYISVLLLSLRTMLQLELPHVNVLSKVDLITQYGDLAFNLDYYTEVQDLSYLEHALNSQPGGSKFASLNRAICDLVEDFGLVGFETLAVEDKTSMLRLLRVVDKATGYVFAPPPGAHSSSSETTAAPGSQHRSPAAANTDALFTSAFSVMPGLGDVRDVQERWVDAREEWDEWEREQWAKEGEAVARGKAEREMREKKEREKEKASTAAGAGGEGEQEQKGLEGTRIRDRKA</sequence>
<accession>A0A165JF54</accession>
<reference evidence="7 8" key="1">
    <citation type="journal article" date="2016" name="Mol. Biol. Evol.">
        <title>Comparative Genomics of Early-Diverging Mushroom-Forming Fungi Provides Insights into the Origins of Lignocellulose Decay Capabilities.</title>
        <authorList>
            <person name="Nagy L.G."/>
            <person name="Riley R."/>
            <person name="Tritt A."/>
            <person name="Adam C."/>
            <person name="Daum C."/>
            <person name="Floudas D."/>
            <person name="Sun H."/>
            <person name="Yadav J.S."/>
            <person name="Pangilinan J."/>
            <person name="Larsson K.H."/>
            <person name="Matsuura K."/>
            <person name="Barry K."/>
            <person name="Labutti K."/>
            <person name="Kuo R."/>
            <person name="Ohm R.A."/>
            <person name="Bhattacharya S.S."/>
            <person name="Shirouzu T."/>
            <person name="Yoshinaga Y."/>
            <person name="Martin F.M."/>
            <person name="Grigoriev I.V."/>
            <person name="Hibbett D.S."/>
        </authorList>
    </citation>
    <scope>NUCLEOTIDE SEQUENCE [LARGE SCALE GENOMIC DNA]</scope>
    <source>
        <strain evidence="7 8">HHB12733</strain>
    </source>
</reference>
<dbReference type="Pfam" id="PF03029">
    <property type="entry name" value="ATP_bind_1"/>
    <property type="match status" value="1"/>
</dbReference>
<dbReference type="SUPFAM" id="SSF52540">
    <property type="entry name" value="P-loop containing nucleoside triphosphate hydrolases"/>
    <property type="match status" value="1"/>
</dbReference>
<dbReference type="Gene3D" id="3.40.50.300">
    <property type="entry name" value="P-loop containing nucleotide triphosphate hydrolases"/>
    <property type="match status" value="1"/>
</dbReference>
<proteinExistence type="inferred from homology"/>
<dbReference type="EMBL" id="KV423921">
    <property type="protein sequence ID" value="KZT61761.1"/>
    <property type="molecule type" value="Genomic_DNA"/>
</dbReference>
<comment type="function">
    <text evidence="5">Small GTPase required for proper localization of RNA polymerase II and III (RNAPII and RNAPIII). May act at an RNAP assembly step prior to nuclear import.</text>
</comment>
<dbReference type="InterPro" id="IPR027417">
    <property type="entry name" value="P-loop_NTPase"/>
</dbReference>
<name>A0A165JF54_9BASI</name>
<feature type="region of interest" description="Disordered" evidence="6">
    <location>
        <begin position="276"/>
        <end position="300"/>
    </location>
</feature>
<dbReference type="PANTHER" id="PTHR21231:SF3">
    <property type="entry name" value="GPN-LOOP GTPASE 2"/>
    <property type="match status" value="1"/>
</dbReference>
<feature type="region of interest" description="Disordered" evidence="6">
    <location>
        <begin position="343"/>
        <end position="396"/>
    </location>
</feature>
<evidence type="ECO:0000256" key="6">
    <source>
        <dbReference type="SAM" id="MobiDB-lite"/>
    </source>
</evidence>
<protein>
    <recommendedName>
        <fullName evidence="5">GPN-loop GTPase 2</fullName>
    </recommendedName>
</protein>
<comment type="subunit">
    <text evidence="5">Binds to RNA polymerase II (RNAPII).</text>
</comment>
<evidence type="ECO:0000313" key="7">
    <source>
        <dbReference type="EMBL" id="KZT61761.1"/>
    </source>
</evidence>
<feature type="compositionally biased region" description="Basic and acidic residues" evidence="6">
    <location>
        <begin position="381"/>
        <end position="396"/>
    </location>
</feature>
<gene>
    <name evidence="7" type="ORF">CALCODRAFT_522661</name>
</gene>
<keyword evidence="3 5" id="KW-0378">Hydrolase</keyword>
<dbReference type="STRING" id="1353952.A0A165JF54"/>
<evidence type="ECO:0000256" key="2">
    <source>
        <dbReference type="ARBA" id="ARBA00022741"/>
    </source>
</evidence>
<keyword evidence="8" id="KW-1185">Reference proteome</keyword>
<dbReference type="InParanoid" id="A0A165JF54"/>
<feature type="compositionally biased region" description="Basic and acidic residues" evidence="6">
    <location>
        <begin position="343"/>
        <end position="369"/>
    </location>
</feature>
<dbReference type="PANTHER" id="PTHR21231">
    <property type="entry name" value="XPA-BINDING PROTEIN 1-RELATED"/>
    <property type="match status" value="1"/>
</dbReference>
<evidence type="ECO:0000256" key="4">
    <source>
        <dbReference type="ARBA" id="ARBA00023134"/>
    </source>
</evidence>
<feature type="compositionally biased region" description="Polar residues" evidence="6">
    <location>
        <begin position="281"/>
        <end position="296"/>
    </location>
</feature>
<keyword evidence="2 5" id="KW-0547">Nucleotide-binding</keyword>
<dbReference type="GO" id="GO:0005525">
    <property type="term" value="F:GTP binding"/>
    <property type="evidence" value="ECO:0007669"/>
    <property type="project" value="UniProtKB-KW"/>
</dbReference>
<evidence type="ECO:0000313" key="8">
    <source>
        <dbReference type="Proteomes" id="UP000076842"/>
    </source>
</evidence>
<organism evidence="7 8">
    <name type="scientific">Calocera cornea HHB12733</name>
    <dbReference type="NCBI Taxonomy" id="1353952"/>
    <lineage>
        <taxon>Eukaryota</taxon>
        <taxon>Fungi</taxon>
        <taxon>Dikarya</taxon>
        <taxon>Basidiomycota</taxon>
        <taxon>Agaricomycotina</taxon>
        <taxon>Dacrymycetes</taxon>
        <taxon>Dacrymycetales</taxon>
        <taxon>Dacrymycetaceae</taxon>
        <taxon>Calocera</taxon>
    </lineage>
</organism>
<comment type="similarity">
    <text evidence="1 5">Belongs to the GPN-loop GTPase family.</text>
</comment>
<dbReference type="OrthoDB" id="5839at2759"/>
<dbReference type="InterPro" id="IPR004130">
    <property type="entry name" value="Gpn"/>
</dbReference>